<dbReference type="InterPro" id="IPR029071">
    <property type="entry name" value="Ubiquitin-like_domsf"/>
</dbReference>
<dbReference type="Proteomes" id="UP000694407">
    <property type="component" value="Unplaced"/>
</dbReference>
<protein>
    <recommendedName>
        <fullName evidence="2">Ubiquitin-fold modifier 1</fullName>
    </recommendedName>
</protein>
<dbReference type="InterPro" id="IPR005375">
    <property type="entry name" value="UFM1"/>
</dbReference>
<evidence type="ECO:0000256" key="6">
    <source>
        <dbReference type="ARBA" id="ARBA00045800"/>
    </source>
</evidence>
<keyword evidence="4" id="KW-0833">Ubl conjugation pathway</keyword>
<dbReference type="PANTHER" id="PTHR15825">
    <property type="entry name" value="UBIQUITIN-FOLD MODIFIER 1"/>
    <property type="match status" value="1"/>
</dbReference>
<reference evidence="7" key="2">
    <citation type="submission" date="2025-09" db="UniProtKB">
        <authorList>
            <consortium name="Ensembl"/>
        </authorList>
    </citation>
    <scope>IDENTIFICATION</scope>
</reference>
<comment type="subunit">
    <text evidence="5">Interacts with UBA5. Interacts with UFC1.</text>
</comment>
<proteinExistence type="inferred from homology"/>
<dbReference type="GO" id="GO:1990592">
    <property type="term" value="P:protein K69-linked ufmylation"/>
    <property type="evidence" value="ECO:0007669"/>
    <property type="project" value="TreeGrafter"/>
</dbReference>
<name>A0A8C5ZR64_MARMA</name>
<dbReference type="Gene3D" id="3.10.20.90">
    <property type="entry name" value="Phosphatidylinositol 3-kinase Catalytic Subunit, Chain A, domain 1"/>
    <property type="match status" value="1"/>
</dbReference>
<dbReference type="GO" id="GO:0005737">
    <property type="term" value="C:cytoplasm"/>
    <property type="evidence" value="ECO:0007669"/>
    <property type="project" value="TreeGrafter"/>
</dbReference>
<comment type="similarity">
    <text evidence="1">Belongs to the UFM1 family.</text>
</comment>
<dbReference type="GO" id="GO:0005634">
    <property type="term" value="C:nucleus"/>
    <property type="evidence" value="ECO:0007669"/>
    <property type="project" value="TreeGrafter"/>
</dbReference>
<sequence length="56" mass="6354">VTKVSFKIMLTLDLHLPNKALSVPESTPFIAVSKFATEKFKFPAATSTYRLLEMFF</sequence>
<reference evidence="7" key="1">
    <citation type="submission" date="2025-08" db="UniProtKB">
        <authorList>
            <consortium name="Ensembl"/>
        </authorList>
    </citation>
    <scope>IDENTIFICATION</scope>
</reference>
<evidence type="ECO:0000256" key="1">
    <source>
        <dbReference type="ARBA" id="ARBA00010230"/>
    </source>
</evidence>
<evidence type="ECO:0000256" key="2">
    <source>
        <dbReference type="ARBA" id="ARBA00015319"/>
    </source>
</evidence>
<evidence type="ECO:0000313" key="8">
    <source>
        <dbReference type="Proteomes" id="UP000694407"/>
    </source>
</evidence>
<comment type="function">
    <text evidence="6">Ubiquitin-like modifier which can be covalently attached via an isopeptide bond to lysine residues of substrate proteins as a monomer or a lysine-linked polymer. The so-called ufmylation, requires the UFM1-activating E1 enzyme UBA5, the UFM1-conjugating E2 enzyme UFC1, and the UFM1-ligase E3 enzyme UFL1. Ufmylation is involved in various processes, such as ribosome recycling, response to DNA damage, transcription or reticulophagy (also called ER-phagy) induced in response to endoplasmic reticulum stress.</text>
</comment>
<evidence type="ECO:0000256" key="4">
    <source>
        <dbReference type="ARBA" id="ARBA00022786"/>
    </source>
</evidence>
<dbReference type="Ensembl" id="ENSMMMT00000019469.1">
    <property type="protein sequence ID" value="ENSMMMP00000017109.1"/>
    <property type="gene ID" value="ENSMMMG00000015209.1"/>
</dbReference>
<dbReference type="SUPFAM" id="SSF54236">
    <property type="entry name" value="Ubiquitin-like"/>
    <property type="match status" value="1"/>
</dbReference>
<keyword evidence="8" id="KW-1185">Reference proteome</keyword>
<evidence type="ECO:0000256" key="5">
    <source>
        <dbReference type="ARBA" id="ARBA00038545"/>
    </source>
</evidence>
<accession>A0A8C5ZR64</accession>
<dbReference type="Pfam" id="PF03671">
    <property type="entry name" value="Ufm1"/>
    <property type="match status" value="1"/>
</dbReference>
<evidence type="ECO:0000256" key="3">
    <source>
        <dbReference type="ARBA" id="ARBA00022499"/>
    </source>
</evidence>
<dbReference type="PANTHER" id="PTHR15825:SF0">
    <property type="entry name" value="UBIQUITIN-FOLD MODIFIER 1"/>
    <property type="match status" value="1"/>
</dbReference>
<organism evidence="7 8">
    <name type="scientific">Marmota marmota marmota</name>
    <name type="common">Alpine marmot</name>
    <dbReference type="NCBI Taxonomy" id="9994"/>
    <lineage>
        <taxon>Eukaryota</taxon>
        <taxon>Metazoa</taxon>
        <taxon>Chordata</taxon>
        <taxon>Craniata</taxon>
        <taxon>Vertebrata</taxon>
        <taxon>Euteleostomi</taxon>
        <taxon>Mammalia</taxon>
        <taxon>Eutheria</taxon>
        <taxon>Euarchontoglires</taxon>
        <taxon>Glires</taxon>
        <taxon>Rodentia</taxon>
        <taxon>Sciuromorpha</taxon>
        <taxon>Sciuridae</taxon>
        <taxon>Xerinae</taxon>
        <taxon>Marmotini</taxon>
        <taxon>Marmota</taxon>
    </lineage>
</organism>
<keyword evidence="3" id="KW-1017">Isopeptide bond</keyword>
<evidence type="ECO:0000313" key="7">
    <source>
        <dbReference type="Ensembl" id="ENSMMMP00000017109.1"/>
    </source>
</evidence>
<dbReference type="AlphaFoldDB" id="A0A8C5ZR64"/>